<keyword evidence="6" id="KW-0175">Coiled coil</keyword>
<dbReference type="PANTHER" id="PTHR13900:SF0">
    <property type="entry name" value="TRANSCRIPTION INITIATION FACTOR TFIID SUBUNIT 1"/>
    <property type="match status" value="1"/>
</dbReference>
<evidence type="ECO:0000313" key="10">
    <source>
        <dbReference type="Proteomes" id="UP000494206"/>
    </source>
</evidence>
<gene>
    <name evidence="9" type="ORF">CBOVIS_LOCUS9227</name>
</gene>
<feature type="compositionally biased region" description="Basic and acidic residues" evidence="7">
    <location>
        <begin position="1040"/>
        <end position="1051"/>
    </location>
</feature>
<evidence type="ECO:0000256" key="6">
    <source>
        <dbReference type="SAM" id="Coils"/>
    </source>
</evidence>
<dbReference type="InterPro" id="IPR040240">
    <property type="entry name" value="TAF1"/>
</dbReference>
<feature type="region of interest" description="Disordered" evidence="7">
    <location>
        <begin position="1624"/>
        <end position="1689"/>
    </location>
</feature>
<sequence length="1689" mass="192913">MSISSSTEGTSYGKPYSRILAYQFPPQTTAQNGSTDYEEIDVKKEPDDEQKLEDDDDDVFIRPSLRDDAPLAGILHPSLDNVDPKLFFKDYKRNGVLRFSRIFAANIKPSSKPEIWWPSKTFYKKKKANHEPSNDGSLVPEKKKLKLEIVENPTLDKLRNDQEEALIRSTSSEQEATNAKKNGDEVVQPWRVGPAKIWYDMMNLPSTSTNVNYGFRLMPKSHSTSPPRPTASTTSAAHQPSTSRMTTDGVDRKIETNDDMIYPYKLVEWEKKVLLDGDHVKQRLNEIVKELTNERTPGCGWVPTQFTRTFEHFLHAEMTSSLHKVFDPEGSQIPIPHGIVQVNEQYLYPSTTHSIFPAPPSDLDLHNWEDDVIWDPDAMPENPEPIMLMVDFNDDPLIFGMPEDKRTDDDRPDRKENQYTKKSKMILGQVQQRQKQEEEEQMESSMAQFTDNDPFNLSNDDYYVPKGTSKTLGCNSLLIQHSTPAQNIHRTFFPTHLGPYKLRHWHRLTLSRKLLRFFASNRFTQICTVTKHMNRMREIREKMKAAEGGGDIFFMRDVADLSGRDGDLIMIEYSEEHPVILSQPGMSSKLKNYYKRKPGNDMEPTFDFGEMAFSHQVPFLGQLQPGQSLQSLENNMYRAPIFRHTPKPTDFLLMRNKNSWYIRKCPALFVAGQQCPLIEVPSPNSKRATVFVRDFLLAYIFRLFWASDHVPRRLKMDDIRVAFPQYAESSVRKRLKQCSQFTRLGPGPDQSYWVLKPDFRLPTKEEVLAMVTPEMCCAQYSMLAAEQRLKDAGYGEKYFFTPENEEGSDDEVTIEDEIKCAPWNTTRAFLASQRDKCLLDQTGIADPTGCGQGFSYVRVSQKPHKEDMPPVPKKLVTGTNADLRKLPLKEAKAICREYGVKEEEINALSRWEIIDVIRTLSTQAAKASKEGENTHEMARFARGNTRFSSADMQEKYRKHCQRIFDLQNHTLSNPDALSTDDDTSDEDSDNEELASRIEQMVQEKGKKNIAKSKERMEFEDEEKERQDLKRMIHGDTVNKTGEKKEVTAEEKKNASKIGEDVAMSASKISGITANQKLKIYRTLRNEDGTESTRVEVVTRPQLIEAYTRIRMTRDDTFIQVYAQMDEQYKEEKRKQKRRLQDQLRRIKKNEEKQLGRPPKNPGAPKKEVPIKPSLIKMRCSACQGTGHMKTNRNCPLYGKEPLPTVGEEPEEPTSLGEILFMEGTKIKINKRALMNMTAAASSSSTPSTPTAAKKSKTVSRVESIAHDEQPPTAVMSPMATRAENGDDDDGESLSMVTPSTPAPAALRASRNSSVGASKRRSSMMPEEDYLHGPVKNIHRLRADPRVTMSTLLTEIFNEMKAIPGADHHLVPVNAKKVPDYYTIIKNPMDLQKIKKKISDQVYELRKDFLADVKQMLDNSRLYNGDNNIITVAAQQMLELAGKRMCERDEKFIALEKQINPLLDDNDTVGFSHLLCEIVQRCKNVPKSAMFHTPVDHKKWPFYHLRVPNPMDLGTIEKNAKQRKYSTVAEFRKDVEQIFKNSEIFNGPAETNPYTMKAREILAVADQLLEEKREQLAELEANINNDGATILDESMDDEMDDVKQEVSIDMGVQESVDEMAEQEMSDVPDEMEETVGDGMPPMDDEDSMMWDDGLSGQVINDLALSDSDEEERLDDLRRANNDDDNRLDSF</sequence>
<dbReference type="FunFam" id="1.20.920.10:FF:000066">
    <property type="entry name" value="Transcription initiation factor TFIID subunit 1"/>
    <property type="match status" value="1"/>
</dbReference>
<feature type="region of interest" description="Disordered" evidence="7">
    <location>
        <begin position="971"/>
        <end position="1051"/>
    </location>
</feature>
<dbReference type="GO" id="GO:0017025">
    <property type="term" value="F:TBP-class protein binding"/>
    <property type="evidence" value="ECO:0007669"/>
    <property type="project" value="InterPro"/>
</dbReference>
<dbReference type="PRINTS" id="PR00503">
    <property type="entry name" value="BROMODOMAIN"/>
</dbReference>
<keyword evidence="4" id="KW-0539">Nucleus</keyword>
<feature type="compositionally biased region" description="Acidic residues" evidence="7">
    <location>
        <begin position="47"/>
        <end position="58"/>
    </location>
</feature>
<dbReference type="Gene3D" id="1.20.920.10">
    <property type="entry name" value="Bromodomain-like"/>
    <property type="match status" value="2"/>
</dbReference>
<dbReference type="GO" id="GO:0051123">
    <property type="term" value="P:RNA polymerase II preinitiation complex assembly"/>
    <property type="evidence" value="ECO:0007669"/>
    <property type="project" value="TreeGrafter"/>
</dbReference>
<dbReference type="PROSITE" id="PS50014">
    <property type="entry name" value="BROMODOMAIN_2"/>
    <property type="match status" value="2"/>
</dbReference>
<name>A0A8S1F399_9PELO</name>
<evidence type="ECO:0000259" key="8">
    <source>
        <dbReference type="PROSITE" id="PS50014"/>
    </source>
</evidence>
<dbReference type="CDD" id="cd05511">
    <property type="entry name" value="Bromo_TFIID"/>
    <property type="match status" value="1"/>
</dbReference>
<feature type="domain" description="Bromo" evidence="8">
    <location>
        <begin position="1482"/>
        <end position="1552"/>
    </location>
</feature>
<feature type="region of interest" description="Disordered" evidence="7">
    <location>
        <begin position="1239"/>
        <end position="1325"/>
    </location>
</feature>
<dbReference type="OrthoDB" id="5752at2759"/>
<feature type="region of interest" description="Disordered" evidence="7">
    <location>
        <begin position="402"/>
        <end position="422"/>
    </location>
</feature>
<evidence type="ECO:0000256" key="7">
    <source>
        <dbReference type="SAM" id="MobiDB-lite"/>
    </source>
</evidence>
<dbReference type="SUPFAM" id="SSF47370">
    <property type="entry name" value="Bromodomain"/>
    <property type="match status" value="2"/>
</dbReference>
<proteinExistence type="inferred from homology"/>
<feature type="compositionally biased region" description="Acidic residues" evidence="7">
    <location>
        <begin position="978"/>
        <end position="992"/>
    </location>
</feature>
<evidence type="ECO:0000256" key="3">
    <source>
        <dbReference type="ARBA" id="ARBA00023117"/>
    </source>
</evidence>
<accession>A0A8S1F399</accession>
<organism evidence="9 10">
    <name type="scientific">Caenorhabditis bovis</name>
    <dbReference type="NCBI Taxonomy" id="2654633"/>
    <lineage>
        <taxon>Eukaryota</taxon>
        <taxon>Metazoa</taxon>
        <taxon>Ecdysozoa</taxon>
        <taxon>Nematoda</taxon>
        <taxon>Chromadorea</taxon>
        <taxon>Rhabditida</taxon>
        <taxon>Rhabditina</taxon>
        <taxon>Rhabditomorpha</taxon>
        <taxon>Rhabditoidea</taxon>
        <taxon>Rhabditidae</taxon>
        <taxon>Peloderinae</taxon>
        <taxon>Caenorhabditis</taxon>
    </lineage>
</organism>
<feature type="region of interest" description="Disordered" evidence="7">
    <location>
        <begin position="1145"/>
        <end position="1168"/>
    </location>
</feature>
<evidence type="ECO:0000256" key="4">
    <source>
        <dbReference type="ARBA" id="ARBA00023242"/>
    </source>
</evidence>
<dbReference type="InterPro" id="IPR022591">
    <property type="entry name" value="TAF1_HAT_dom"/>
</dbReference>
<keyword evidence="10" id="KW-1185">Reference proteome</keyword>
<dbReference type="InterPro" id="IPR001487">
    <property type="entry name" value="Bromodomain"/>
</dbReference>
<dbReference type="PANTHER" id="PTHR13900">
    <property type="entry name" value="TRANSCRIPTION INITIATION FACTOR TFIID"/>
    <property type="match status" value="1"/>
</dbReference>
<feature type="coiled-coil region" evidence="6">
    <location>
        <begin position="1561"/>
        <end position="1588"/>
    </location>
</feature>
<feature type="compositionally biased region" description="Polar residues" evidence="7">
    <location>
        <begin position="25"/>
        <end position="35"/>
    </location>
</feature>
<dbReference type="GO" id="GO:0016251">
    <property type="term" value="F:RNA polymerase II general transcription initiation factor activity"/>
    <property type="evidence" value="ECO:0007669"/>
    <property type="project" value="InterPro"/>
</dbReference>
<dbReference type="SMART" id="SM00297">
    <property type="entry name" value="BROMO"/>
    <property type="match status" value="2"/>
</dbReference>
<evidence type="ECO:0000256" key="2">
    <source>
        <dbReference type="ARBA" id="ARBA00009064"/>
    </source>
</evidence>
<evidence type="ECO:0000313" key="9">
    <source>
        <dbReference type="EMBL" id="CAB3407273.1"/>
    </source>
</evidence>
<comment type="caution">
    <text evidence="9">The sequence shown here is derived from an EMBL/GenBank/DDBJ whole genome shotgun (WGS) entry which is preliminary data.</text>
</comment>
<keyword evidence="3 5" id="KW-0103">Bromodomain</keyword>
<evidence type="ECO:0000256" key="5">
    <source>
        <dbReference type="PROSITE-ProRule" id="PRU00035"/>
    </source>
</evidence>
<dbReference type="Pfam" id="PF00439">
    <property type="entry name" value="Bromodomain"/>
    <property type="match status" value="2"/>
</dbReference>
<feature type="domain" description="Bromo" evidence="8">
    <location>
        <begin position="1360"/>
        <end position="1430"/>
    </location>
</feature>
<dbReference type="Pfam" id="PF12157">
    <property type="entry name" value="DUF3591"/>
    <property type="match status" value="1"/>
</dbReference>
<protein>
    <recommendedName>
        <fullName evidence="8">Bromo domain-containing protein</fullName>
    </recommendedName>
</protein>
<feature type="compositionally biased region" description="Acidic residues" evidence="7">
    <location>
        <begin position="1624"/>
        <end position="1634"/>
    </location>
</feature>
<feature type="compositionally biased region" description="Basic and acidic residues" evidence="7">
    <location>
        <begin position="1001"/>
        <end position="1016"/>
    </location>
</feature>
<feature type="compositionally biased region" description="Basic and acidic residues" evidence="7">
    <location>
        <begin position="1145"/>
        <end position="1154"/>
    </location>
</feature>
<dbReference type="Proteomes" id="UP000494206">
    <property type="component" value="Unassembled WGS sequence"/>
</dbReference>
<dbReference type="EMBL" id="CADEPM010000006">
    <property type="protein sequence ID" value="CAB3407273.1"/>
    <property type="molecule type" value="Genomic_DNA"/>
</dbReference>
<dbReference type="InterPro" id="IPR036427">
    <property type="entry name" value="Bromodomain-like_sf"/>
</dbReference>
<feature type="compositionally biased region" description="Basic and acidic residues" evidence="7">
    <location>
        <begin position="402"/>
        <end position="419"/>
    </location>
</feature>
<feature type="region of interest" description="Disordered" evidence="7">
    <location>
        <begin position="218"/>
        <end position="252"/>
    </location>
</feature>
<feature type="compositionally biased region" description="Basic and acidic residues" evidence="7">
    <location>
        <begin position="1673"/>
        <end position="1689"/>
    </location>
</feature>
<comment type="similarity">
    <text evidence="2">Belongs to the TAF1 family.</text>
</comment>
<dbReference type="GO" id="GO:0005669">
    <property type="term" value="C:transcription factor TFIID complex"/>
    <property type="evidence" value="ECO:0007669"/>
    <property type="project" value="InterPro"/>
</dbReference>
<reference evidence="9 10" key="1">
    <citation type="submission" date="2020-04" db="EMBL/GenBank/DDBJ databases">
        <authorList>
            <person name="Laetsch R D."/>
            <person name="Stevens L."/>
            <person name="Kumar S."/>
            <person name="Blaxter L. M."/>
        </authorList>
    </citation>
    <scope>NUCLEOTIDE SEQUENCE [LARGE SCALE GENOMIC DNA]</scope>
</reference>
<feature type="region of interest" description="Disordered" evidence="7">
    <location>
        <begin position="23"/>
        <end position="59"/>
    </location>
</feature>
<feature type="compositionally biased region" description="Basic and acidic residues" evidence="7">
    <location>
        <begin position="1023"/>
        <end position="1033"/>
    </location>
</feature>
<comment type="subcellular location">
    <subcellularLocation>
        <location evidence="1">Nucleus</location>
    </subcellularLocation>
</comment>
<dbReference type="GO" id="GO:0004402">
    <property type="term" value="F:histone acetyltransferase activity"/>
    <property type="evidence" value="ECO:0007669"/>
    <property type="project" value="InterPro"/>
</dbReference>
<dbReference type="InterPro" id="IPR018359">
    <property type="entry name" value="Bromodomain_CS"/>
</dbReference>
<dbReference type="PROSITE" id="PS00633">
    <property type="entry name" value="BROMODOMAIN_1"/>
    <property type="match status" value="1"/>
</dbReference>
<evidence type="ECO:0000256" key="1">
    <source>
        <dbReference type="ARBA" id="ARBA00004123"/>
    </source>
</evidence>
<feature type="compositionally biased region" description="Low complexity" evidence="7">
    <location>
        <begin position="1239"/>
        <end position="1252"/>
    </location>
</feature>